<dbReference type="EMBL" id="BBNU01000010">
    <property type="protein sequence ID" value="GAL80477.1"/>
    <property type="molecule type" value="Genomic_DNA"/>
</dbReference>
<accession>A0A090X612</accession>
<protein>
    <submittedName>
        <fullName evidence="1">Uncharacterized protein</fullName>
    </submittedName>
</protein>
<comment type="caution">
    <text evidence="1">The sequence shown here is derived from an EMBL/GenBank/DDBJ whole genome shotgun (WGS) entry which is preliminary data.</text>
</comment>
<dbReference type="STRING" id="221126.SAMN04489722_1013"/>
<proteinExistence type="predicted"/>
<reference evidence="1 2" key="1">
    <citation type="journal article" date="2014" name="Genome Announc.">
        <title>Draft Genome Sequences of Marine Flavobacterium Algibacter lectus Strains SS8 and NR4.</title>
        <authorList>
            <person name="Takatani N."/>
            <person name="Nakanishi M."/>
            <person name="Meirelles P."/>
            <person name="Mino S."/>
            <person name="Suda W."/>
            <person name="Oshima K."/>
            <person name="Hattori M."/>
            <person name="Ohkuma M."/>
            <person name="Hosokawa M."/>
            <person name="Miyashita K."/>
            <person name="Thompson F.L."/>
            <person name="Niwa A."/>
            <person name="Sawabe T."/>
            <person name="Sawabe T."/>
        </authorList>
    </citation>
    <scope>NUCLEOTIDE SEQUENCE [LARGE SCALE GENOMIC DNA]</scope>
    <source>
        <strain evidence="2">JCM19274</strain>
    </source>
</reference>
<evidence type="ECO:0000313" key="2">
    <source>
        <dbReference type="Proteomes" id="UP000029643"/>
    </source>
</evidence>
<organism evidence="1 2">
    <name type="scientific">Algibacter lectus</name>
    <dbReference type="NCBI Taxonomy" id="221126"/>
    <lineage>
        <taxon>Bacteria</taxon>
        <taxon>Pseudomonadati</taxon>
        <taxon>Bacteroidota</taxon>
        <taxon>Flavobacteriia</taxon>
        <taxon>Flavobacteriales</taxon>
        <taxon>Flavobacteriaceae</taxon>
        <taxon>Algibacter</taxon>
    </lineage>
</organism>
<gene>
    <name evidence="1" type="ORF">JCM19274_767</name>
</gene>
<dbReference type="AlphaFoldDB" id="A0A090X612"/>
<evidence type="ECO:0000313" key="1">
    <source>
        <dbReference type="EMBL" id="GAL80477.1"/>
    </source>
</evidence>
<dbReference type="Proteomes" id="UP000029643">
    <property type="component" value="Unassembled WGS sequence"/>
</dbReference>
<sequence length="68" mass="8134">MFRNKICIGEDGCGNYSFISTINNDKRVFFLDHDIAGELFNEEKYELDWENEKLQKHKSIGDYLKYHI</sequence>
<name>A0A090X612_9FLAO</name>